<keyword evidence="3 6" id="KW-0812">Transmembrane</keyword>
<organism evidence="8 9">
    <name type="scientific">Saprospira grandis (strain Lewin)</name>
    <dbReference type="NCBI Taxonomy" id="984262"/>
    <lineage>
        <taxon>Bacteria</taxon>
        <taxon>Pseudomonadati</taxon>
        <taxon>Bacteroidota</taxon>
        <taxon>Saprospiria</taxon>
        <taxon>Saprospirales</taxon>
        <taxon>Saprospiraceae</taxon>
        <taxon>Saprospira</taxon>
    </lineage>
</organism>
<name>H6L6R2_SAPGL</name>
<dbReference type="PANTHER" id="PTHR30566">
    <property type="entry name" value="YNAI-RELATED MECHANOSENSITIVE ION CHANNEL"/>
    <property type="match status" value="1"/>
</dbReference>
<dbReference type="OrthoDB" id="9809206at2"/>
<protein>
    <submittedName>
        <fullName evidence="8">Mscs mechanosensitive ion channel</fullName>
    </submittedName>
</protein>
<dbReference type="RefSeq" id="WP_015692920.1">
    <property type="nucleotide sequence ID" value="NC_016940.1"/>
</dbReference>
<feature type="domain" description="Mechanosensitive ion channel MscS" evidence="7">
    <location>
        <begin position="104"/>
        <end position="178"/>
    </location>
</feature>
<keyword evidence="4 6" id="KW-1133">Transmembrane helix</keyword>
<dbReference type="Gene3D" id="3.30.70.100">
    <property type="match status" value="1"/>
</dbReference>
<accession>H6L6R2</accession>
<dbReference type="SUPFAM" id="SSF50182">
    <property type="entry name" value="Sm-like ribonucleoproteins"/>
    <property type="match status" value="1"/>
</dbReference>
<sequence>MFEQILIYWKQYLGQDWNDWQIKLALSVVLWIFFSLLKRLLKNSVARRLKGNPVARYNWNKGISYILNGVSLLSLAFLWSNQFESFATFLGLLSAGLAIAFRDPIVNMAGWYYIVLRKPFKVGDRIQVGDKTGDVIDIKLFDFVMLELGNWVHSDQSTGRLLSIPNMRVFNTDIANYNATLDFIWNELELEITFDSNWAKAKSILTEILNQKAPTYYEQARENLRNMSGEYLIYYNKLTPIVYTSVEREGIRFSLRYLCPPKQRRGSAEQIWESILLAFAKAEDIEWAYPTQRIIGWPENENKA</sequence>
<evidence type="ECO:0000313" key="8">
    <source>
        <dbReference type="EMBL" id="AFC25308.1"/>
    </source>
</evidence>
<dbReference type="EMBL" id="CP002831">
    <property type="protein sequence ID" value="AFC25308.1"/>
    <property type="molecule type" value="Genomic_DNA"/>
</dbReference>
<dbReference type="InterPro" id="IPR010920">
    <property type="entry name" value="LSM_dom_sf"/>
</dbReference>
<dbReference type="SUPFAM" id="SSF82689">
    <property type="entry name" value="Mechanosensitive channel protein MscS (YggB), C-terminal domain"/>
    <property type="match status" value="1"/>
</dbReference>
<evidence type="ECO:0000259" key="7">
    <source>
        <dbReference type="Pfam" id="PF00924"/>
    </source>
</evidence>
<dbReference type="KEGG" id="sgn:SGRA_2580"/>
<gene>
    <name evidence="8" type="ordered locus">SGRA_2580</name>
</gene>
<dbReference type="InterPro" id="IPR023408">
    <property type="entry name" value="MscS_beta-dom_sf"/>
</dbReference>
<evidence type="ECO:0000256" key="2">
    <source>
        <dbReference type="ARBA" id="ARBA00022475"/>
    </source>
</evidence>
<evidence type="ECO:0000256" key="4">
    <source>
        <dbReference type="ARBA" id="ARBA00022989"/>
    </source>
</evidence>
<feature type="transmembrane region" description="Helical" evidence="6">
    <location>
        <begin position="62"/>
        <end position="80"/>
    </location>
</feature>
<dbReference type="InterPro" id="IPR011066">
    <property type="entry name" value="MscS_channel_C_sf"/>
</dbReference>
<dbReference type="AlphaFoldDB" id="H6L6R2"/>
<feature type="transmembrane region" description="Helical" evidence="6">
    <location>
        <begin position="20"/>
        <end position="41"/>
    </location>
</feature>
<dbReference type="eggNOG" id="COG0668">
    <property type="taxonomic scope" value="Bacteria"/>
</dbReference>
<dbReference type="PANTHER" id="PTHR30566:SF5">
    <property type="entry name" value="MECHANOSENSITIVE ION CHANNEL PROTEIN 1, MITOCHONDRIAL-RELATED"/>
    <property type="match status" value="1"/>
</dbReference>
<proteinExistence type="predicted"/>
<dbReference type="InterPro" id="IPR006685">
    <property type="entry name" value="MscS_channel_2nd"/>
</dbReference>
<feature type="transmembrane region" description="Helical" evidence="6">
    <location>
        <begin position="86"/>
        <end position="115"/>
    </location>
</feature>
<comment type="subcellular location">
    <subcellularLocation>
        <location evidence="1">Cell membrane</location>
        <topology evidence="1">Multi-pass membrane protein</topology>
    </subcellularLocation>
</comment>
<evidence type="ECO:0000313" key="9">
    <source>
        <dbReference type="Proteomes" id="UP000007519"/>
    </source>
</evidence>
<dbReference type="GO" id="GO:0008381">
    <property type="term" value="F:mechanosensitive monoatomic ion channel activity"/>
    <property type="evidence" value="ECO:0007669"/>
    <property type="project" value="UniProtKB-ARBA"/>
</dbReference>
<dbReference type="Gene3D" id="2.30.30.60">
    <property type="match status" value="1"/>
</dbReference>
<keyword evidence="5 6" id="KW-0472">Membrane</keyword>
<evidence type="ECO:0000256" key="1">
    <source>
        <dbReference type="ARBA" id="ARBA00004651"/>
    </source>
</evidence>
<evidence type="ECO:0000256" key="5">
    <source>
        <dbReference type="ARBA" id="ARBA00023136"/>
    </source>
</evidence>
<dbReference type="HOGENOM" id="CLU_066007_1_0_10"/>
<keyword evidence="2" id="KW-1003">Cell membrane</keyword>
<reference evidence="8 9" key="1">
    <citation type="journal article" date="2012" name="Stand. Genomic Sci.">
        <title>Complete genome sequencing and analysis of Saprospira grandis str. Lewin, a predatory marine bacterium.</title>
        <authorList>
            <person name="Saw J.H."/>
            <person name="Yuryev A."/>
            <person name="Kanbe M."/>
            <person name="Hou S."/>
            <person name="Young A.G."/>
            <person name="Aizawa S."/>
            <person name="Alam M."/>
        </authorList>
    </citation>
    <scope>NUCLEOTIDE SEQUENCE [LARGE SCALE GENOMIC DNA]</scope>
    <source>
        <strain evidence="8 9">Lewin</strain>
    </source>
</reference>
<evidence type="ECO:0000256" key="6">
    <source>
        <dbReference type="SAM" id="Phobius"/>
    </source>
</evidence>
<keyword evidence="9" id="KW-1185">Reference proteome</keyword>
<evidence type="ECO:0000256" key="3">
    <source>
        <dbReference type="ARBA" id="ARBA00022692"/>
    </source>
</evidence>
<dbReference type="GO" id="GO:0005886">
    <property type="term" value="C:plasma membrane"/>
    <property type="evidence" value="ECO:0007669"/>
    <property type="project" value="UniProtKB-SubCell"/>
</dbReference>
<dbReference type="Proteomes" id="UP000007519">
    <property type="component" value="Chromosome"/>
</dbReference>
<dbReference type="STRING" id="984262.SGRA_2580"/>
<dbReference type="Pfam" id="PF00924">
    <property type="entry name" value="MS_channel_2nd"/>
    <property type="match status" value="1"/>
</dbReference>